<dbReference type="Proteomes" id="UP000800082">
    <property type="component" value="Unassembled WGS sequence"/>
</dbReference>
<gene>
    <name evidence="1" type="ORF">M421DRAFT_160637</name>
</gene>
<evidence type="ECO:0000313" key="2">
    <source>
        <dbReference type="Proteomes" id="UP000800082"/>
    </source>
</evidence>
<reference evidence="1" key="1">
    <citation type="journal article" date="2020" name="Stud. Mycol.">
        <title>101 Dothideomycetes genomes: a test case for predicting lifestyles and emergence of pathogens.</title>
        <authorList>
            <person name="Haridas S."/>
            <person name="Albert R."/>
            <person name="Binder M."/>
            <person name="Bloem J."/>
            <person name="Labutti K."/>
            <person name="Salamov A."/>
            <person name="Andreopoulos B."/>
            <person name="Baker S."/>
            <person name="Barry K."/>
            <person name="Bills G."/>
            <person name="Bluhm B."/>
            <person name="Cannon C."/>
            <person name="Castanera R."/>
            <person name="Culley D."/>
            <person name="Daum C."/>
            <person name="Ezra D."/>
            <person name="Gonzalez J."/>
            <person name="Henrissat B."/>
            <person name="Kuo A."/>
            <person name="Liang C."/>
            <person name="Lipzen A."/>
            <person name="Lutzoni F."/>
            <person name="Magnuson J."/>
            <person name="Mondo S."/>
            <person name="Nolan M."/>
            <person name="Ohm R."/>
            <person name="Pangilinan J."/>
            <person name="Park H.-J."/>
            <person name="Ramirez L."/>
            <person name="Alfaro M."/>
            <person name="Sun H."/>
            <person name="Tritt A."/>
            <person name="Yoshinaga Y."/>
            <person name="Zwiers L.-H."/>
            <person name="Turgeon B."/>
            <person name="Goodwin S."/>
            <person name="Spatafora J."/>
            <person name="Crous P."/>
            <person name="Grigoriev I."/>
        </authorList>
    </citation>
    <scope>NUCLEOTIDE SEQUENCE</scope>
    <source>
        <strain evidence="1">CBS 183.55</strain>
    </source>
</reference>
<organism evidence="1 2">
    <name type="scientific">Didymella exigua CBS 183.55</name>
    <dbReference type="NCBI Taxonomy" id="1150837"/>
    <lineage>
        <taxon>Eukaryota</taxon>
        <taxon>Fungi</taxon>
        <taxon>Dikarya</taxon>
        <taxon>Ascomycota</taxon>
        <taxon>Pezizomycotina</taxon>
        <taxon>Dothideomycetes</taxon>
        <taxon>Pleosporomycetidae</taxon>
        <taxon>Pleosporales</taxon>
        <taxon>Pleosporineae</taxon>
        <taxon>Didymellaceae</taxon>
        <taxon>Didymella</taxon>
    </lineage>
</organism>
<evidence type="ECO:0000313" key="1">
    <source>
        <dbReference type="EMBL" id="KAF1928427.1"/>
    </source>
</evidence>
<keyword evidence="2" id="KW-1185">Reference proteome</keyword>
<dbReference type="EMBL" id="ML978969">
    <property type="protein sequence ID" value="KAF1928427.1"/>
    <property type="molecule type" value="Genomic_DNA"/>
</dbReference>
<protein>
    <submittedName>
        <fullName evidence="1">Uncharacterized protein</fullName>
    </submittedName>
</protein>
<accession>A0A6A5RSF2</accession>
<dbReference type="GeneID" id="54345319"/>
<dbReference type="AlphaFoldDB" id="A0A6A5RSF2"/>
<name>A0A6A5RSF2_9PLEO</name>
<dbReference type="RefSeq" id="XP_033448679.1">
    <property type="nucleotide sequence ID" value="XM_033587673.1"/>
</dbReference>
<sequence length="138" mass="15450">MDTDLGCPIFEKLPGQIAGAVLLLGLTSWHASADSDFNAIRLRTPTTSRPKVTNVFPPYEKVAASESILHRSSRNVPVYGTFESLHVAREADGFCRRWVFTSMQISGVYALTVYDGRDPGCHEYFVTADLFRWLRAVH</sequence>
<proteinExistence type="predicted"/>